<gene>
    <name evidence="1" type="ORF">B0I18_105202</name>
</gene>
<organism evidence="1 2">
    <name type="scientific">Taibaiella chishuiensis</name>
    <dbReference type="NCBI Taxonomy" id="1434707"/>
    <lineage>
        <taxon>Bacteria</taxon>
        <taxon>Pseudomonadati</taxon>
        <taxon>Bacteroidota</taxon>
        <taxon>Chitinophagia</taxon>
        <taxon>Chitinophagales</taxon>
        <taxon>Chitinophagaceae</taxon>
        <taxon>Taibaiella</taxon>
    </lineage>
</organism>
<dbReference type="EMBL" id="PYGD01000005">
    <property type="protein sequence ID" value="PSK91617.1"/>
    <property type="molecule type" value="Genomic_DNA"/>
</dbReference>
<dbReference type="RefSeq" id="WP_106523511.1">
    <property type="nucleotide sequence ID" value="NZ_PYGD01000005.1"/>
</dbReference>
<evidence type="ECO:0000313" key="2">
    <source>
        <dbReference type="Proteomes" id="UP000240572"/>
    </source>
</evidence>
<keyword evidence="2" id="KW-1185">Reference proteome</keyword>
<proteinExistence type="predicted"/>
<name>A0A2P8D318_9BACT</name>
<protein>
    <recommendedName>
        <fullName evidence="3">Knr4/Smi1-like domain-containing protein</fullName>
    </recommendedName>
</protein>
<sequence length="232" mass="26125">MDYTKAIRQLYDLPGGQRYALPEQELAALEARIGRPLPALLLDYYRDLGAHENLNNTHNCLLQPGEIVLSAAGYLVFYEENQGVVQWAIKQTDLQLADPPVWGNYGSEETPDWVLESAALSDFWLLMAVYNGTMGALPYNANAFGPLDQAVATVVAQNWTAVPAISWDKQKVYTRDFREVISLSFDDEGACTAIFACTADQERFDALMDKLPVDWDYCSYDDMEEEEEEDDV</sequence>
<dbReference type="AlphaFoldDB" id="A0A2P8D318"/>
<comment type="caution">
    <text evidence="1">The sequence shown here is derived from an EMBL/GenBank/DDBJ whole genome shotgun (WGS) entry which is preliminary data.</text>
</comment>
<evidence type="ECO:0008006" key="3">
    <source>
        <dbReference type="Google" id="ProtNLM"/>
    </source>
</evidence>
<evidence type="ECO:0000313" key="1">
    <source>
        <dbReference type="EMBL" id="PSK91617.1"/>
    </source>
</evidence>
<dbReference type="Proteomes" id="UP000240572">
    <property type="component" value="Unassembled WGS sequence"/>
</dbReference>
<dbReference type="OrthoDB" id="515110at2"/>
<reference evidence="1 2" key="1">
    <citation type="submission" date="2018-03" db="EMBL/GenBank/DDBJ databases">
        <title>Genomic Encyclopedia of Type Strains, Phase III (KMG-III): the genomes of soil and plant-associated and newly described type strains.</title>
        <authorList>
            <person name="Whitman W."/>
        </authorList>
    </citation>
    <scope>NUCLEOTIDE SEQUENCE [LARGE SCALE GENOMIC DNA]</scope>
    <source>
        <strain evidence="1 2">CGMCC 1.12700</strain>
    </source>
</reference>
<accession>A0A2P8D318</accession>